<name>A0A1X7H609_TRICW</name>
<gene>
    <name evidence="1" type="ORF">SAMN06295900_12242</name>
</gene>
<dbReference type="RefSeq" id="WP_085230607.1">
    <property type="nucleotide sequence ID" value="NZ_BSQD01000009.1"/>
</dbReference>
<dbReference type="AlphaFoldDB" id="A0A1X7H609"/>
<evidence type="ECO:0000313" key="1">
    <source>
        <dbReference type="EMBL" id="SMF80364.1"/>
    </source>
</evidence>
<reference evidence="2" key="1">
    <citation type="submission" date="2017-04" db="EMBL/GenBank/DDBJ databases">
        <authorList>
            <person name="Varghese N."/>
            <person name="Submissions S."/>
        </authorList>
    </citation>
    <scope>NUCLEOTIDE SEQUENCE [LARGE SCALE GENOMIC DNA]</scope>
    <source>
        <strain evidence="2">Ballard 720</strain>
    </source>
</reference>
<dbReference type="GeneID" id="95549985"/>
<evidence type="ECO:0000313" key="2">
    <source>
        <dbReference type="Proteomes" id="UP000192911"/>
    </source>
</evidence>
<dbReference type="EMBL" id="FXAH01000022">
    <property type="protein sequence ID" value="SMF80364.1"/>
    <property type="molecule type" value="Genomic_DNA"/>
</dbReference>
<dbReference type="STRING" id="28094.SAMN06295900_12242"/>
<dbReference type="OrthoDB" id="9816564at2"/>
<sequence>MTQPDFIICAPLFAVTHSNGVLALVELGRAIEKLGRSVYYCVNSQRGDQEIIIDLDFDTFVAMNDADRSVIEAVKQTRDRFGLKLLKDFSQKRIDECYVVYPEVMCLNLLNAKQVVHYFLNKDGNLRSGKRVNVGPRDFILAHSKTMHPNPHQVAFFSRQNPLFHDRNTHPAKDRKLDITYLGKGENYGLTGSMPNTLTITRTWPRTKEELAMLLRNCRLFFSGDACSNINVEALSCGAVPVFLHNGPWTDAEIDGTEFGTLPRVHSGTTMGDNFFDEFELERKAFLQRMQDLELAWEPNVAEFVAKVDAHFGHAAHGTGQPAAPAFAAAPQVETQAAG</sequence>
<dbReference type="Proteomes" id="UP000192911">
    <property type="component" value="Unassembled WGS sequence"/>
</dbReference>
<protein>
    <submittedName>
        <fullName evidence="1">Uncharacterized protein</fullName>
    </submittedName>
</protein>
<organism evidence="1 2">
    <name type="scientific">Trinickia caryophylli</name>
    <name type="common">Paraburkholderia caryophylli</name>
    <dbReference type="NCBI Taxonomy" id="28094"/>
    <lineage>
        <taxon>Bacteria</taxon>
        <taxon>Pseudomonadati</taxon>
        <taxon>Pseudomonadota</taxon>
        <taxon>Betaproteobacteria</taxon>
        <taxon>Burkholderiales</taxon>
        <taxon>Burkholderiaceae</taxon>
        <taxon>Trinickia</taxon>
    </lineage>
</organism>
<proteinExistence type="predicted"/>
<keyword evidence="2" id="KW-1185">Reference proteome</keyword>
<accession>A0A1X7H609</accession>